<feature type="compositionally biased region" description="Basic and acidic residues" evidence="1">
    <location>
        <begin position="222"/>
        <end position="274"/>
    </location>
</feature>
<proteinExistence type="predicted"/>
<feature type="non-terminal residue" evidence="2">
    <location>
        <position position="302"/>
    </location>
</feature>
<gene>
    <name evidence="2" type="ORF">BN1723_019081</name>
</gene>
<evidence type="ECO:0000313" key="3">
    <source>
        <dbReference type="Proteomes" id="UP000045706"/>
    </source>
</evidence>
<evidence type="ECO:0000256" key="1">
    <source>
        <dbReference type="SAM" id="MobiDB-lite"/>
    </source>
</evidence>
<name>A0A0G4N8Z8_VERLO</name>
<evidence type="ECO:0000313" key="2">
    <source>
        <dbReference type="EMBL" id="CRK42957.1"/>
    </source>
</evidence>
<dbReference type="EMBL" id="CVQI01033012">
    <property type="protein sequence ID" value="CRK42957.1"/>
    <property type="molecule type" value="Genomic_DNA"/>
</dbReference>
<feature type="region of interest" description="Disordered" evidence="1">
    <location>
        <begin position="1"/>
        <end position="302"/>
    </location>
</feature>
<dbReference type="AlphaFoldDB" id="A0A0G4N8Z8"/>
<feature type="compositionally biased region" description="Basic and acidic residues" evidence="1">
    <location>
        <begin position="98"/>
        <end position="114"/>
    </location>
</feature>
<feature type="compositionally biased region" description="Pro residues" evidence="1">
    <location>
        <begin position="168"/>
        <end position="191"/>
    </location>
</feature>
<feature type="compositionally biased region" description="Basic and acidic residues" evidence="1">
    <location>
        <begin position="292"/>
        <end position="302"/>
    </location>
</feature>
<reference evidence="3" key="1">
    <citation type="submission" date="2015-05" db="EMBL/GenBank/DDBJ databases">
        <authorList>
            <person name="Fogelqvist Johan"/>
        </authorList>
    </citation>
    <scope>NUCLEOTIDE SEQUENCE [LARGE SCALE GENOMIC DNA]</scope>
</reference>
<feature type="compositionally biased region" description="Basic and acidic residues" evidence="1">
    <location>
        <begin position="192"/>
        <end position="204"/>
    </location>
</feature>
<dbReference type="Proteomes" id="UP000045706">
    <property type="component" value="Unassembled WGS sequence"/>
</dbReference>
<accession>A0A0G4N8Z8</accession>
<sequence length="302" mass="33173">MNELSPEQIEELLAPEAKEAKPSSDAFSFWGAKKPSKKEAASSDWKDTFSSSTADNVMKSSSARKASKLADRLKAFEAPVEEPEVEEAPLAPPPPPEPTREEKTRSKRDKDRSLVEPVEEASHPRKHKSELPGSFPEDDDEIVGIIDMSPGKKSSKKSKKRSKEDVPPEAPPPPPPPPAVPDAPQPLTPPPEDAKPLKKERTKINCEGSASWGMWNAATPATRDKEREKEKRPSRTTSERKSRRSPTEKEEKGSSKGSASDKAERVDRAREAPGRPKLMSMFSTPPVSRSTSTRDKRLGASA</sequence>
<feature type="compositionally biased region" description="Basic and acidic residues" evidence="1">
    <location>
        <begin position="37"/>
        <end position="47"/>
    </location>
</feature>
<protein>
    <submittedName>
        <fullName evidence="2">Uncharacterized protein</fullName>
    </submittedName>
</protein>
<organism evidence="2 3">
    <name type="scientific">Verticillium longisporum</name>
    <name type="common">Verticillium dahliae var. longisporum</name>
    <dbReference type="NCBI Taxonomy" id="100787"/>
    <lineage>
        <taxon>Eukaryota</taxon>
        <taxon>Fungi</taxon>
        <taxon>Dikarya</taxon>
        <taxon>Ascomycota</taxon>
        <taxon>Pezizomycotina</taxon>
        <taxon>Sordariomycetes</taxon>
        <taxon>Hypocreomycetidae</taxon>
        <taxon>Glomerellales</taxon>
        <taxon>Plectosphaerellaceae</taxon>
        <taxon>Verticillium</taxon>
    </lineage>
</organism>